<evidence type="ECO:0000313" key="4">
    <source>
        <dbReference type="Proteomes" id="UP000696573"/>
    </source>
</evidence>
<dbReference type="GO" id="GO:0008270">
    <property type="term" value="F:zinc ion binding"/>
    <property type="evidence" value="ECO:0007669"/>
    <property type="project" value="InterPro"/>
</dbReference>
<dbReference type="OrthoDB" id="1919336at2759"/>
<dbReference type="SUPFAM" id="SSF57701">
    <property type="entry name" value="Zn2/Cys6 DNA-binding domain"/>
    <property type="match status" value="1"/>
</dbReference>
<dbReference type="CDD" id="cd00067">
    <property type="entry name" value="GAL4"/>
    <property type="match status" value="1"/>
</dbReference>
<evidence type="ECO:0000256" key="2">
    <source>
        <dbReference type="ARBA" id="ARBA00023242"/>
    </source>
</evidence>
<dbReference type="GO" id="GO:0000976">
    <property type="term" value="F:transcription cis-regulatory region binding"/>
    <property type="evidence" value="ECO:0007669"/>
    <property type="project" value="TreeGrafter"/>
</dbReference>
<sequence>MSHQKTATSYRHEKAWTSKTTYKDRMPHLQRRVKCDETLPICQSCGSANRECKWPKPNDNIDRRFLSHRQSRHRKRVLDDDVLIVTEEAPHDDQLVTSVDRSQTLVFHSLEPAMAHQATAHVLEPIICRHFVDTYYGLIILPGCHSGFYHGWLSEILRLMASHKSLYYSVLACATSHLHSINQCVQMRELALTYYSRAITKLSQLLVAPSQPETNDGLMTSIILLYIHGCMGWGTYSDIPRHLNAAMSIIALRFFDRPMGIDRLFDFLAVESVLYHIFHMTTGLWTELSGPNHDSYIDFWYQAENLLDQSSFNTASRRLDSPVIGIPIALFRLALLLRQQRRNSLPLTMDMQSIQSEVLGYEMMLLGSQEPQSTSDNSAIQEEYYKDAGSLYAIIVSLLWKQMLLRSEPGPPLEVSVDCWQIRRAIQVFKKYEHDDGWAKCFIGNWPTYTLGFFMSAAEDKQVIQAEMQRRWDLTKFAQVNRYIGDLQGTWAARQSQNGRSS</sequence>
<dbReference type="PANTHER" id="PTHR37534">
    <property type="entry name" value="TRANSCRIPTIONAL ACTIVATOR PROTEIN UGA3"/>
    <property type="match status" value="1"/>
</dbReference>
<reference evidence="3" key="1">
    <citation type="submission" date="2021-10" db="EMBL/GenBank/DDBJ databases">
        <authorList>
            <person name="Piombo E."/>
        </authorList>
    </citation>
    <scope>NUCLEOTIDE SEQUENCE</scope>
</reference>
<dbReference type="InterPro" id="IPR021858">
    <property type="entry name" value="Fun_TF"/>
</dbReference>
<dbReference type="InterPro" id="IPR001138">
    <property type="entry name" value="Zn2Cys6_DnaBD"/>
</dbReference>
<gene>
    <name evidence="3" type="ORF">CRHIZ90672A_00010558</name>
</gene>
<dbReference type="Pfam" id="PF11951">
    <property type="entry name" value="Fungal_trans_2"/>
    <property type="match status" value="1"/>
</dbReference>
<dbReference type="EMBL" id="CABFNQ020000758">
    <property type="protein sequence ID" value="CAH0036984.1"/>
    <property type="molecule type" value="Genomic_DNA"/>
</dbReference>
<dbReference type="Gene3D" id="4.10.240.10">
    <property type="entry name" value="Zn(2)-C6 fungal-type DNA-binding domain"/>
    <property type="match status" value="1"/>
</dbReference>
<dbReference type="GO" id="GO:0045944">
    <property type="term" value="P:positive regulation of transcription by RNA polymerase II"/>
    <property type="evidence" value="ECO:0007669"/>
    <property type="project" value="TreeGrafter"/>
</dbReference>
<comment type="subcellular location">
    <subcellularLocation>
        <location evidence="1">Nucleus</location>
    </subcellularLocation>
</comment>
<organism evidence="3 4">
    <name type="scientific">Clonostachys rhizophaga</name>
    <dbReference type="NCBI Taxonomy" id="160324"/>
    <lineage>
        <taxon>Eukaryota</taxon>
        <taxon>Fungi</taxon>
        <taxon>Dikarya</taxon>
        <taxon>Ascomycota</taxon>
        <taxon>Pezizomycotina</taxon>
        <taxon>Sordariomycetes</taxon>
        <taxon>Hypocreomycetidae</taxon>
        <taxon>Hypocreales</taxon>
        <taxon>Bionectriaceae</taxon>
        <taxon>Clonostachys</taxon>
    </lineage>
</organism>
<dbReference type="GO" id="GO:0005634">
    <property type="term" value="C:nucleus"/>
    <property type="evidence" value="ECO:0007669"/>
    <property type="project" value="UniProtKB-SubCell"/>
</dbReference>
<name>A0A9N9VYB6_9HYPO</name>
<dbReference type="GO" id="GO:0000981">
    <property type="term" value="F:DNA-binding transcription factor activity, RNA polymerase II-specific"/>
    <property type="evidence" value="ECO:0007669"/>
    <property type="project" value="InterPro"/>
</dbReference>
<proteinExistence type="predicted"/>
<comment type="caution">
    <text evidence="3">The sequence shown here is derived from an EMBL/GenBank/DDBJ whole genome shotgun (WGS) entry which is preliminary data.</text>
</comment>
<dbReference type="PANTHER" id="PTHR37534:SF7">
    <property type="entry name" value="TRANSCRIPTIONAL ACTIVATOR PROTEIN UGA3"/>
    <property type="match status" value="1"/>
</dbReference>
<dbReference type="Proteomes" id="UP000696573">
    <property type="component" value="Unassembled WGS sequence"/>
</dbReference>
<keyword evidence="4" id="KW-1185">Reference proteome</keyword>
<dbReference type="AlphaFoldDB" id="A0A9N9VYB6"/>
<keyword evidence="2" id="KW-0539">Nucleus</keyword>
<evidence type="ECO:0008006" key="5">
    <source>
        <dbReference type="Google" id="ProtNLM"/>
    </source>
</evidence>
<accession>A0A9N9VYB6</accession>
<protein>
    <recommendedName>
        <fullName evidence="5">Zn(2)-C6 fungal-type domain-containing protein</fullName>
    </recommendedName>
</protein>
<dbReference type="InterPro" id="IPR036864">
    <property type="entry name" value="Zn2-C6_fun-type_DNA-bd_sf"/>
</dbReference>
<evidence type="ECO:0000256" key="1">
    <source>
        <dbReference type="ARBA" id="ARBA00004123"/>
    </source>
</evidence>
<evidence type="ECO:0000313" key="3">
    <source>
        <dbReference type="EMBL" id="CAH0036984.1"/>
    </source>
</evidence>